<dbReference type="PANTHER" id="PTHR19282:SF216">
    <property type="entry name" value="TETRASPANIN-1"/>
    <property type="match status" value="1"/>
</dbReference>
<dbReference type="PANTHER" id="PTHR19282">
    <property type="entry name" value="TETRASPANIN"/>
    <property type="match status" value="1"/>
</dbReference>
<evidence type="ECO:0000256" key="6">
    <source>
        <dbReference type="ARBA" id="ARBA00023180"/>
    </source>
</evidence>
<proteinExistence type="inferred from homology"/>
<gene>
    <name evidence="11" type="ORF">ACEWY4_002757</name>
</gene>
<dbReference type="Proteomes" id="UP001591681">
    <property type="component" value="Unassembled WGS sequence"/>
</dbReference>
<evidence type="ECO:0000313" key="12">
    <source>
        <dbReference type="Proteomes" id="UP001591681"/>
    </source>
</evidence>
<reference evidence="11 12" key="1">
    <citation type="submission" date="2024-09" db="EMBL/GenBank/DDBJ databases">
        <title>A chromosome-level genome assembly of Gray's grenadier anchovy, Coilia grayii.</title>
        <authorList>
            <person name="Fu Z."/>
        </authorList>
    </citation>
    <scope>NUCLEOTIDE SEQUENCE [LARGE SCALE GENOMIC DNA]</scope>
    <source>
        <strain evidence="11">G4</strain>
        <tissue evidence="11">Muscle</tissue>
    </source>
</reference>
<dbReference type="Pfam" id="PF00335">
    <property type="entry name" value="Tetraspanin"/>
    <property type="match status" value="1"/>
</dbReference>
<comment type="caution">
    <text evidence="11">The sequence shown here is derived from an EMBL/GenBank/DDBJ whole genome shotgun (WGS) entry which is preliminary data.</text>
</comment>
<keyword evidence="4 10" id="KW-1133">Transmembrane helix</keyword>
<feature type="transmembrane region" description="Helical" evidence="10">
    <location>
        <begin position="89"/>
        <end position="110"/>
    </location>
</feature>
<keyword evidence="9" id="KW-1015">Disulfide bond</keyword>
<feature type="transmembrane region" description="Helical" evidence="10">
    <location>
        <begin position="12"/>
        <end position="34"/>
    </location>
</feature>
<evidence type="ECO:0000256" key="3">
    <source>
        <dbReference type="ARBA" id="ARBA00022692"/>
    </source>
</evidence>
<keyword evidence="12" id="KW-1185">Reference proteome</keyword>
<dbReference type="PIRSF" id="PIRSF002419">
    <property type="entry name" value="Tetraspanin"/>
    <property type="match status" value="1"/>
</dbReference>
<feature type="transmembrane region" description="Helical" evidence="10">
    <location>
        <begin position="196"/>
        <end position="218"/>
    </location>
</feature>
<dbReference type="InterPro" id="IPR008952">
    <property type="entry name" value="Tetraspanin_EC2_sf"/>
</dbReference>
<evidence type="ECO:0000313" key="11">
    <source>
        <dbReference type="EMBL" id="KAL2100996.1"/>
    </source>
</evidence>
<dbReference type="GO" id="GO:0016020">
    <property type="term" value="C:membrane"/>
    <property type="evidence" value="ECO:0007669"/>
    <property type="project" value="UniProtKB-SubCell"/>
</dbReference>
<keyword evidence="6" id="KW-0325">Glycoprotein</keyword>
<evidence type="ECO:0000256" key="7">
    <source>
        <dbReference type="ARBA" id="ARBA00046464"/>
    </source>
</evidence>
<organism evidence="11 12">
    <name type="scientific">Coilia grayii</name>
    <name type="common">Gray's grenadier anchovy</name>
    <dbReference type="NCBI Taxonomy" id="363190"/>
    <lineage>
        <taxon>Eukaryota</taxon>
        <taxon>Metazoa</taxon>
        <taxon>Chordata</taxon>
        <taxon>Craniata</taxon>
        <taxon>Vertebrata</taxon>
        <taxon>Euteleostomi</taxon>
        <taxon>Actinopterygii</taxon>
        <taxon>Neopterygii</taxon>
        <taxon>Teleostei</taxon>
        <taxon>Clupei</taxon>
        <taxon>Clupeiformes</taxon>
        <taxon>Clupeoidei</taxon>
        <taxon>Engraulidae</taxon>
        <taxon>Coilinae</taxon>
        <taxon>Coilia</taxon>
    </lineage>
</organism>
<accession>A0ABD1KPY4</accession>
<evidence type="ECO:0000256" key="10">
    <source>
        <dbReference type="RuleBase" id="RU361218"/>
    </source>
</evidence>
<comment type="similarity">
    <text evidence="2 10">Belongs to the tetraspanin (TM4SF) family.</text>
</comment>
<feature type="disulfide bond" evidence="9">
    <location>
        <begin position="152"/>
        <end position="167"/>
    </location>
</feature>
<name>A0ABD1KPY4_9TELE</name>
<dbReference type="PRINTS" id="PR00259">
    <property type="entry name" value="TMFOUR"/>
</dbReference>
<dbReference type="InterPro" id="IPR018499">
    <property type="entry name" value="Tetraspanin/Peripherin"/>
</dbReference>
<evidence type="ECO:0000256" key="1">
    <source>
        <dbReference type="ARBA" id="ARBA00004127"/>
    </source>
</evidence>
<dbReference type="Gene3D" id="1.10.1450.10">
    <property type="entry name" value="Tetraspanin"/>
    <property type="match status" value="1"/>
</dbReference>
<dbReference type="GO" id="GO:0012505">
    <property type="term" value="C:endomembrane system"/>
    <property type="evidence" value="ECO:0007669"/>
    <property type="project" value="UniProtKB-SubCell"/>
</dbReference>
<comment type="subunit">
    <text evidence="7">Interacts with SLC19A2. Interacts with NTRK1/TRKA.</text>
</comment>
<evidence type="ECO:0000256" key="2">
    <source>
        <dbReference type="ARBA" id="ARBA00006840"/>
    </source>
</evidence>
<protein>
    <recommendedName>
        <fullName evidence="10">Tetraspanin</fullName>
    </recommendedName>
</protein>
<dbReference type="AlphaFoldDB" id="A0ABD1KPY4"/>
<dbReference type="InterPro" id="IPR000301">
    <property type="entry name" value="Tetraspanin_animals"/>
</dbReference>
<evidence type="ECO:0000256" key="5">
    <source>
        <dbReference type="ARBA" id="ARBA00023136"/>
    </source>
</evidence>
<keyword evidence="3 10" id="KW-0812">Transmembrane</keyword>
<comment type="subcellular location">
    <subcellularLocation>
        <location evidence="1">Endomembrane system</location>
        <topology evidence="1">Multi-pass membrane protein</topology>
    </subcellularLocation>
    <subcellularLocation>
        <location evidence="10">Membrane</location>
        <topology evidence="10">Multi-pass membrane protein</topology>
    </subcellularLocation>
</comment>
<feature type="transmembrane region" description="Helical" evidence="10">
    <location>
        <begin position="54"/>
        <end position="77"/>
    </location>
</feature>
<keyword evidence="5 10" id="KW-0472">Membrane</keyword>
<dbReference type="EMBL" id="JBHFQA010000003">
    <property type="protein sequence ID" value="KAL2100996.1"/>
    <property type="molecule type" value="Genomic_DNA"/>
</dbReference>
<dbReference type="SUPFAM" id="SSF48652">
    <property type="entry name" value="Tetraspanin"/>
    <property type="match status" value="1"/>
</dbReference>
<evidence type="ECO:0000256" key="8">
    <source>
        <dbReference type="ARBA" id="ARBA00054958"/>
    </source>
</evidence>
<sequence length="261" mass="27484">MGVDGCGQLAKCILILFSVLFAIIGLGMAGLGIGLRLSADTRGLFDVDLKTQQFVIFVVVLIVLGGLMVLVSIFGFHGACSENISSLRVFAILVAIIAGVEIGAGVLVYMRSTEVSQHLGEVYASIYAQFLNTRDSSLGTTLKIIHQAFDCCGVGGGLLEVFVRNTCPDKSLWDAITNPGCPHVIMNLFEDKAPMVMGFFLASGAIMITALVCSSLLIKGIKSALSAPTYVLLTTSTISHIPPAPAVYPALTVTVPDAEQV</sequence>
<comment type="function">
    <text evidence="8">Structural component of specialized membrane microdomains known as tetraspanin-enriched microdomains (TERMs), which act as platforms for receptor clustering and signaling. Participates thereby in diverse biological functions such as cell signal transduction, adhesion, migration and protein trafficking. Regulates neuronal differentiation in response to NGF by facilitating NGF-mediated activation of NTRK1/TRKA receptor tyrosine kinase and subsequent downstream signaling pathways. Plays a role in the inhibition of TNFalpha-induced apoptosis. Mechanistically, inhibits the NF-kappa-B signaling pathway by blocking phosphorylation of CHUK. Also promotes the stability of the thiamine transporter 1/SLC19A2 in intestinal epithelial cells leading to an increase of thiamine uptake process.</text>
</comment>
<evidence type="ECO:0000256" key="4">
    <source>
        <dbReference type="ARBA" id="ARBA00022989"/>
    </source>
</evidence>
<evidence type="ECO:0000256" key="9">
    <source>
        <dbReference type="PIRSR" id="PIRSR002419-1"/>
    </source>
</evidence>